<evidence type="ECO:0000313" key="6">
    <source>
        <dbReference type="EMBL" id="MBN3288775.1"/>
    </source>
</evidence>
<organism evidence="6 7">
    <name type="scientific">Polyodon spathula</name>
    <name type="common">North American paddlefish</name>
    <name type="synonym">Squalus spathula</name>
    <dbReference type="NCBI Taxonomy" id="7913"/>
    <lineage>
        <taxon>Eukaryota</taxon>
        <taxon>Metazoa</taxon>
        <taxon>Chordata</taxon>
        <taxon>Craniata</taxon>
        <taxon>Vertebrata</taxon>
        <taxon>Euteleostomi</taxon>
        <taxon>Actinopterygii</taxon>
        <taxon>Chondrostei</taxon>
        <taxon>Acipenseriformes</taxon>
        <taxon>Polyodontidae</taxon>
        <taxon>Polyodon</taxon>
    </lineage>
</organism>
<name>A0ABS2YQM1_POLSP</name>
<dbReference type="PANTHER" id="PTHR12326:SF5">
    <property type="entry name" value="PLECKSTRIN HOMOLOGY DOMAIN-CONTAINING FAMILY M MEMBER 1"/>
    <property type="match status" value="1"/>
</dbReference>
<dbReference type="Proteomes" id="UP001166093">
    <property type="component" value="Unassembled WGS sequence"/>
</dbReference>
<keyword evidence="3" id="KW-0863">Zinc-finger</keyword>
<evidence type="ECO:0000256" key="3">
    <source>
        <dbReference type="ARBA" id="ARBA00022771"/>
    </source>
</evidence>
<feature type="non-terminal residue" evidence="6">
    <location>
        <position position="1"/>
    </location>
</feature>
<dbReference type="Pfam" id="PF13901">
    <property type="entry name" value="RH_dom"/>
    <property type="match status" value="1"/>
</dbReference>
<comment type="caution">
    <text evidence="6">The sequence shown here is derived from an EMBL/GenBank/DDBJ whole genome shotgun (WGS) entry which is preliminary data.</text>
</comment>
<evidence type="ECO:0000313" key="7">
    <source>
        <dbReference type="Proteomes" id="UP001166093"/>
    </source>
</evidence>
<dbReference type="InterPro" id="IPR051366">
    <property type="entry name" value="DEF8"/>
</dbReference>
<evidence type="ECO:0000259" key="5">
    <source>
        <dbReference type="SMART" id="SM01175"/>
    </source>
</evidence>
<evidence type="ECO:0000256" key="4">
    <source>
        <dbReference type="ARBA" id="ARBA00022833"/>
    </source>
</evidence>
<dbReference type="PANTHER" id="PTHR12326">
    <property type="entry name" value="PLECKSTRIN HOMOLOGY DOMAIN CONTAINING PROTEIN"/>
    <property type="match status" value="1"/>
</dbReference>
<gene>
    <name evidence="6" type="primary">Plekhm1_1</name>
    <name evidence="6" type="ORF">GTO93_0013899</name>
</gene>
<protein>
    <submittedName>
        <fullName evidence="6">PKHM1 protein</fullName>
    </submittedName>
</protein>
<reference evidence="6" key="1">
    <citation type="journal article" date="2021" name="Cell">
        <title>Tracing the genetic footprints of vertebrate landing in non-teleost ray-finned fishes.</title>
        <authorList>
            <person name="Bi X."/>
            <person name="Wang K."/>
            <person name="Yang L."/>
            <person name="Pan H."/>
            <person name="Jiang H."/>
            <person name="Wei Q."/>
            <person name="Fang M."/>
            <person name="Yu H."/>
            <person name="Zhu C."/>
            <person name="Cai Y."/>
            <person name="He Y."/>
            <person name="Gan X."/>
            <person name="Zeng H."/>
            <person name="Yu D."/>
            <person name="Zhu Y."/>
            <person name="Jiang H."/>
            <person name="Qiu Q."/>
            <person name="Yang H."/>
            <person name="Zhang Y.E."/>
            <person name="Wang W."/>
            <person name="Zhu M."/>
            <person name="He S."/>
            <person name="Zhang G."/>
        </authorList>
    </citation>
    <scope>NUCLEOTIDE SEQUENCE</scope>
    <source>
        <strain evidence="6">Pddl_001</strain>
    </source>
</reference>
<proteinExistence type="predicted"/>
<feature type="non-terminal residue" evidence="6">
    <location>
        <position position="93"/>
    </location>
</feature>
<dbReference type="SMART" id="SM01175">
    <property type="entry name" value="DUF4206"/>
    <property type="match status" value="1"/>
</dbReference>
<evidence type="ECO:0000256" key="1">
    <source>
        <dbReference type="ARBA" id="ARBA00022723"/>
    </source>
</evidence>
<keyword evidence="1" id="KW-0479">Metal-binding</keyword>
<dbReference type="EMBL" id="JAAWVQ010178566">
    <property type="protein sequence ID" value="MBN3288775.1"/>
    <property type="molecule type" value="Genomic_DNA"/>
</dbReference>
<feature type="domain" description="Rubicon Homology" evidence="5">
    <location>
        <begin position="2"/>
        <end position="87"/>
    </location>
</feature>
<sequence>MKCFQVAEGQYEAFLKSLIQFASSHVYQCDLCTMRGFICQICNGNDILFPFEFETTTRCKECKAVFHPSCKAQSKSCPCCLRRQRYLERELQD</sequence>
<dbReference type="InterPro" id="IPR025258">
    <property type="entry name" value="RH_dom"/>
</dbReference>
<keyword evidence="4" id="KW-0862">Zinc</keyword>
<accession>A0ABS2YQM1</accession>
<keyword evidence="7" id="KW-1185">Reference proteome</keyword>
<keyword evidence="2" id="KW-0677">Repeat</keyword>
<evidence type="ECO:0000256" key="2">
    <source>
        <dbReference type="ARBA" id="ARBA00022737"/>
    </source>
</evidence>